<organism evidence="8 9">
    <name type="scientific">Brassica cretica</name>
    <name type="common">Mustard</name>
    <dbReference type="NCBI Taxonomy" id="69181"/>
    <lineage>
        <taxon>Eukaryota</taxon>
        <taxon>Viridiplantae</taxon>
        <taxon>Streptophyta</taxon>
        <taxon>Embryophyta</taxon>
        <taxon>Tracheophyta</taxon>
        <taxon>Spermatophyta</taxon>
        <taxon>Magnoliopsida</taxon>
        <taxon>eudicotyledons</taxon>
        <taxon>Gunneridae</taxon>
        <taxon>Pentapetalae</taxon>
        <taxon>rosids</taxon>
        <taxon>malvids</taxon>
        <taxon>Brassicales</taxon>
        <taxon>Brassicaceae</taxon>
        <taxon>Brassiceae</taxon>
        <taxon>Brassica</taxon>
    </lineage>
</organism>
<dbReference type="InterPro" id="IPR036259">
    <property type="entry name" value="MFS_trans_sf"/>
</dbReference>
<keyword evidence="4 7" id="KW-0812">Transmembrane</keyword>
<keyword evidence="6 7" id="KW-0472">Membrane</keyword>
<dbReference type="EMBL" id="QGKV02001507">
    <property type="protein sequence ID" value="KAF3530607.1"/>
    <property type="molecule type" value="Genomic_DNA"/>
</dbReference>
<evidence type="ECO:0000256" key="7">
    <source>
        <dbReference type="SAM" id="Phobius"/>
    </source>
</evidence>
<keyword evidence="3" id="KW-0762">Sugar transport</keyword>
<comment type="subcellular location">
    <subcellularLocation>
        <location evidence="1">Membrane</location>
    </subcellularLocation>
</comment>
<dbReference type="PANTHER" id="PTHR48021:SF25">
    <property type="entry name" value="SUGAR TRANSPORTER ERD6-LIKE 5"/>
    <property type="match status" value="1"/>
</dbReference>
<dbReference type="InterPro" id="IPR050549">
    <property type="entry name" value="MFS_Trehalose_Transporter"/>
</dbReference>
<keyword evidence="5 7" id="KW-1133">Transmembrane helix</keyword>
<dbReference type="PANTHER" id="PTHR48021">
    <property type="match status" value="1"/>
</dbReference>
<protein>
    <recommendedName>
        <fullName evidence="10">ABC transmembrane type-1 domain-containing protein</fullName>
    </recommendedName>
</protein>
<keyword evidence="3" id="KW-0813">Transport</keyword>
<comment type="caution">
    <text evidence="8">The sequence shown here is derived from an EMBL/GenBank/DDBJ whole genome shotgun (WGS) entry which is preliminary data.</text>
</comment>
<feature type="transmembrane region" description="Helical" evidence="7">
    <location>
        <begin position="125"/>
        <end position="141"/>
    </location>
</feature>
<evidence type="ECO:0000313" key="8">
    <source>
        <dbReference type="EMBL" id="KAF3530607.1"/>
    </source>
</evidence>
<proteinExistence type="inferred from homology"/>
<dbReference type="InterPro" id="IPR005828">
    <property type="entry name" value="MFS_sugar_transport-like"/>
</dbReference>
<feature type="non-terminal residue" evidence="8">
    <location>
        <position position="1"/>
    </location>
</feature>
<evidence type="ECO:0000256" key="2">
    <source>
        <dbReference type="ARBA" id="ARBA00010992"/>
    </source>
</evidence>
<evidence type="ECO:0000313" key="9">
    <source>
        <dbReference type="Proteomes" id="UP000266723"/>
    </source>
</evidence>
<evidence type="ECO:0000256" key="3">
    <source>
        <dbReference type="ARBA" id="ARBA00022597"/>
    </source>
</evidence>
<feature type="transmembrane region" description="Helical" evidence="7">
    <location>
        <begin position="95"/>
        <end position="119"/>
    </location>
</feature>
<dbReference type="Proteomes" id="UP000266723">
    <property type="component" value="Unassembled WGS sequence"/>
</dbReference>
<keyword evidence="9" id="KW-1185">Reference proteome</keyword>
<evidence type="ECO:0000256" key="5">
    <source>
        <dbReference type="ARBA" id="ARBA00022989"/>
    </source>
</evidence>
<feature type="transmembrane region" description="Helical" evidence="7">
    <location>
        <begin position="65"/>
        <end position="88"/>
    </location>
</feature>
<evidence type="ECO:0000256" key="6">
    <source>
        <dbReference type="ARBA" id="ARBA00023136"/>
    </source>
</evidence>
<dbReference type="Gene3D" id="1.20.1250.20">
    <property type="entry name" value="MFS general substrate transporter like domains"/>
    <property type="match status" value="1"/>
</dbReference>
<name>A0ABQ7BDL2_BRACR</name>
<evidence type="ECO:0000256" key="1">
    <source>
        <dbReference type="ARBA" id="ARBA00004370"/>
    </source>
</evidence>
<sequence length="148" mass="16588">AKVGRWEEFEIVLQRLRGESADISYESSEIKEYTCRLSQISEDSIFDLFQEQYSKSLLVGVGLMVLQQFGGVNGIVFYASSIFVFAGVSSKIGMIAMVIVQISAAGTFIGCLLVALSFYLQVLSSLKYIILYIIKLYIMLMKKIPQIK</sequence>
<reference evidence="8 9" key="1">
    <citation type="journal article" date="2020" name="BMC Genomics">
        <title>Intraspecific diversification of the crop wild relative Brassica cretica Lam. using demographic model selection.</title>
        <authorList>
            <person name="Kioukis A."/>
            <person name="Michalopoulou V.A."/>
            <person name="Briers L."/>
            <person name="Pirintsos S."/>
            <person name="Studholme D.J."/>
            <person name="Pavlidis P."/>
            <person name="Sarris P.F."/>
        </authorList>
    </citation>
    <scope>NUCLEOTIDE SEQUENCE [LARGE SCALE GENOMIC DNA]</scope>
    <source>
        <strain evidence="9">cv. PFS-1207/04</strain>
    </source>
</reference>
<evidence type="ECO:0008006" key="10">
    <source>
        <dbReference type="Google" id="ProtNLM"/>
    </source>
</evidence>
<accession>A0ABQ7BDL2</accession>
<comment type="similarity">
    <text evidence="2">Belongs to the major facilitator superfamily. Sugar transporter (TC 2.A.1.1) family.</text>
</comment>
<dbReference type="Pfam" id="PF00083">
    <property type="entry name" value="Sugar_tr"/>
    <property type="match status" value="1"/>
</dbReference>
<evidence type="ECO:0000256" key="4">
    <source>
        <dbReference type="ARBA" id="ARBA00022692"/>
    </source>
</evidence>
<gene>
    <name evidence="8" type="ORF">DY000_02040831</name>
</gene>